<feature type="transmembrane region" description="Helical" evidence="1">
    <location>
        <begin position="51"/>
        <end position="73"/>
    </location>
</feature>
<feature type="transmembrane region" description="Helical" evidence="1">
    <location>
        <begin position="85"/>
        <end position="106"/>
    </location>
</feature>
<accession>A0A1H4INS1</accession>
<reference evidence="3" key="1">
    <citation type="submission" date="2016-10" db="EMBL/GenBank/DDBJ databases">
        <authorList>
            <person name="Varghese N."/>
            <person name="Submissions S."/>
        </authorList>
    </citation>
    <scope>NUCLEOTIDE SEQUENCE [LARGE SCALE GENOMIC DNA]</scope>
    <source>
        <strain evidence="3">ES.061</strain>
    </source>
</reference>
<gene>
    <name evidence="2" type="ORF">SAMN05216452_0284</name>
</gene>
<proteinExistence type="predicted"/>
<evidence type="ECO:0000313" key="2">
    <source>
        <dbReference type="EMBL" id="SEB35613.1"/>
    </source>
</evidence>
<protein>
    <submittedName>
        <fullName evidence="2">Uncharacterized protein</fullName>
    </submittedName>
</protein>
<dbReference type="EMBL" id="FNSL01000001">
    <property type="protein sequence ID" value="SEB35613.1"/>
    <property type="molecule type" value="Genomic_DNA"/>
</dbReference>
<keyword evidence="1" id="KW-1133">Transmembrane helix</keyword>
<keyword evidence="1" id="KW-0812">Transmembrane</keyword>
<evidence type="ECO:0000313" key="3">
    <source>
        <dbReference type="Proteomes" id="UP000199064"/>
    </source>
</evidence>
<dbReference type="Proteomes" id="UP000199064">
    <property type="component" value="Unassembled WGS sequence"/>
</dbReference>
<dbReference type="AlphaFoldDB" id="A0A1H4INS1"/>
<organism evidence="2 3">
    <name type="scientific">Nitratireductor aquibiodomus</name>
    <dbReference type="NCBI Taxonomy" id="204799"/>
    <lineage>
        <taxon>Bacteria</taxon>
        <taxon>Pseudomonadati</taxon>
        <taxon>Pseudomonadota</taxon>
        <taxon>Alphaproteobacteria</taxon>
        <taxon>Hyphomicrobiales</taxon>
        <taxon>Phyllobacteriaceae</taxon>
        <taxon>Nitratireductor</taxon>
    </lineage>
</organism>
<evidence type="ECO:0000256" key="1">
    <source>
        <dbReference type="SAM" id="Phobius"/>
    </source>
</evidence>
<dbReference type="RefSeq" id="WP_090326205.1">
    <property type="nucleotide sequence ID" value="NZ_FNSL01000001.1"/>
</dbReference>
<keyword evidence="1" id="KW-0472">Membrane</keyword>
<feature type="transmembrane region" description="Helical" evidence="1">
    <location>
        <begin position="112"/>
        <end position="133"/>
    </location>
</feature>
<name>A0A1H4INS1_9HYPH</name>
<keyword evidence="3" id="KW-1185">Reference proteome</keyword>
<sequence>MNRTFAILLSVYWAVNFGLAARSAALAEGIVVPVGTSGAESVWHASQFFGHLGVVLGNALVAALFSWTLLVSLLEEGDRRETANLAGLACAAALVMLLVDVAYAGLAAKVATVAPSAAMMMKFLAVLATHLVLRREGAGVDSGEAAPALRATSRVSTLRTIDAAHDTMADRVARRHRLRFSPPANDHGSP</sequence>